<comment type="caution">
    <text evidence="2">The sequence shown here is derived from an EMBL/GenBank/DDBJ whole genome shotgun (WGS) entry which is preliminary data.</text>
</comment>
<evidence type="ECO:0000313" key="2">
    <source>
        <dbReference type="EMBL" id="KAK3757780.1"/>
    </source>
</evidence>
<organism evidence="2 3">
    <name type="scientific">Elysia crispata</name>
    <name type="common">lettuce slug</name>
    <dbReference type="NCBI Taxonomy" id="231223"/>
    <lineage>
        <taxon>Eukaryota</taxon>
        <taxon>Metazoa</taxon>
        <taxon>Spiralia</taxon>
        <taxon>Lophotrochozoa</taxon>
        <taxon>Mollusca</taxon>
        <taxon>Gastropoda</taxon>
        <taxon>Heterobranchia</taxon>
        <taxon>Euthyneura</taxon>
        <taxon>Panpulmonata</taxon>
        <taxon>Sacoglossa</taxon>
        <taxon>Placobranchoidea</taxon>
        <taxon>Plakobranchidae</taxon>
        <taxon>Elysia</taxon>
    </lineage>
</organism>
<gene>
    <name evidence="2" type="ORF">RRG08_027141</name>
</gene>
<keyword evidence="1" id="KW-0472">Membrane</keyword>
<protein>
    <submittedName>
        <fullName evidence="2">Uncharacterized protein</fullName>
    </submittedName>
</protein>
<proteinExistence type="predicted"/>
<dbReference type="AlphaFoldDB" id="A0AAE0YVR3"/>
<dbReference type="EMBL" id="JAWDGP010005328">
    <property type="protein sequence ID" value="KAK3757780.1"/>
    <property type="molecule type" value="Genomic_DNA"/>
</dbReference>
<reference evidence="2" key="1">
    <citation type="journal article" date="2023" name="G3 (Bethesda)">
        <title>A reference genome for the long-term kleptoplast-retaining sea slug Elysia crispata morphotype clarki.</title>
        <authorList>
            <person name="Eastman K.E."/>
            <person name="Pendleton A.L."/>
            <person name="Shaikh M.A."/>
            <person name="Suttiyut T."/>
            <person name="Ogas R."/>
            <person name="Tomko P."/>
            <person name="Gavelis G."/>
            <person name="Widhalm J.R."/>
            <person name="Wisecaver J.H."/>
        </authorList>
    </citation>
    <scope>NUCLEOTIDE SEQUENCE</scope>
    <source>
        <strain evidence="2">ECLA1</strain>
    </source>
</reference>
<sequence length="98" mass="11179">MLCKRGRKWLAEGFSPLASLTRKLFVGFFFYWGVVPFSFFSTSSSGRTEMLVRSEPITLFAAETSLITESEPQIRGWYCVLFGRQGNKKSGPSIFLFF</sequence>
<keyword evidence="1" id="KW-0812">Transmembrane</keyword>
<keyword evidence="1" id="KW-1133">Transmembrane helix</keyword>
<accession>A0AAE0YVR3</accession>
<dbReference type="Proteomes" id="UP001283361">
    <property type="component" value="Unassembled WGS sequence"/>
</dbReference>
<name>A0AAE0YVR3_9GAST</name>
<evidence type="ECO:0000313" key="3">
    <source>
        <dbReference type="Proteomes" id="UP001283361"/>
    </source>
</evidence>
<keyword evidence="3" id="KW-1185">Reference proteome</keyword>
<feature type="transmembrane region" description="Helical" evidence="1">
    <location>
        <begin position="20"/>
        <end position="40"/>
    </location>
</feature>
<evidence type="ECO:0000256" key="1">
    <source>
        <dbReference type="SAM" id="Phobius"/>
    </source>
</evidence>